<dbReference type="InterPro" id="IPR051451">
    <property type="entry name" value="PhoH2-like"/>
</dbReference>
<evidence type="ECO:0000313" key="5">
    <source>
        <dbReference type="EMBL" id="HGU39827.1"/>
    </source>
</evidence>
<dbReference type="InterPro" id="IPR002716">
    <property type="entry name" value="PIN_dom"/>
</dbReference>
<dbReference type="CDD" id="cd09883">
    <property type="entry name" value="PIN_VapC_PhoHL-ATPase"/>
    <property type="match status" value="1"/>
</dbReference>
<dbReference type="InterPro" id="IPR029060">
    <property type="entry name" value="PIN-like_dom_sf"/>
</dbReference>
<dbReference type="SMART" id="SM00670">
    <property type="entry name" value="PINc"/>
    <property type="match status" value="1"/>
</dbReference>
<dbReference type="Pfam" id="PF02562">
    <property type="entry name" value="PhoH"/>
    <property type="match status" value="1"/>
</dbReference>
<dbReference type="AlphaFoldDB" id="A0A7C5VL76"/>
<sequence>MVKNYVLDTNVLIHDPEAIFSFEDNIVCVPLPVIEELDKLKREQGRIGRNARWAIRLLEELRAKGDLHTGVSLPNGGTLVIPVLGEQDFEKHQVKFLFEKYVDNWIIAYAFYLKSKSERPTIIVSKDISLRVKAGALGIAAEDYLTDKSDLQLLSPGYHVFERLDKVNTSKLVPNEYVETNEGYFRFDGEELRRIEPRTKVYGIQPRNKEQLFALDALMDDSISLVSLIGIAGTGKTFLALAAALQKTLLEGIYDRIIVARPLVPMGGKDIGYLPGALEEKISPWMGGVMDNIEYLCRLNSVSFKELMKKGVIELEALTYIRGRSIPKQFIIIDEAQNLTPLEVKTILTRAGDGTKVVLTGDPFQIDTPYLDENSNGLVYAATRFRGQKIACHIILQKGERSELATLAAQLL</sequence>
<keyword evidence="2" id="KW-0067">ATP-binding</keyword>
<comment type="caution">
    <text evidence="5">The sequence shown here is derived from an EMBL/GenBank/DDBJ whole genome shotgun (WGS) entry which is preliminary data.</text>
</comment>
<dbReference type="InterPro" id="IPR027417">
    <property type="entry name" value="P-loop_NTPase"/>
</dbReference>
<dbReference type="InterPro" id="IPR003714">
    <property type="entry name" value="PhoH"/>
</dbReference>
<protein>
    <submittedName>
        <fullName evidence="5">PhoH family protein</fullName>
    </submittedName>
</protein>
<dbReference type="GO" id="GO:0005524">
    <property type="term" value="F:ATP binding"/>
    <property type="evidence" value="ECO:0007669"/>
    <property type="project" value="UniProtKB-KW"/>
</dbReference>
<comment type="similarity">
    <text evidence="3">In the N-terminal section; belongs to the PINc/VapC protein family.</text>
</comment>
<dbReference type="FunFam" id="3.40.50.300:FF:000013">
    <property type="entry name" value="PhoH family ATPase"/>
    <property type="match status" value="1"/>
</dbReference>
<dbReference type="Gene3D" id="3.40.50.300">
    <property type="entry name" value="P-loop containing nucleotide triphosphate hydrolases"/>
    <property type="match status" value="1"/>
</dbReference>
<reference evidence="5" key="1">
    <citation type="journal article" date="2020" name="mSystems">
        <title>Genome- and Community-Level Interaction Insights into Carbon Utilization and Element Cycling Functions of Hydrothermarchaeota in Hydrothermal Sediment.</title>
        <authorList>
            <person name="Zhou Z."/>
            <person name="Liu Y."/>
            <person name="Xu W."/>
            <person name="Pan J."/>
            <person name="Luo Z.H."/>
            <person name="Li M."/>
        </authorList>
    </citation>
    <scope>NUCLEOTIDE SEQUENCE [LARGE SCALE GENOMIC DNA]</scope>
    <source>
        <strain evidence="5">SpSt-609</strain>
    </source>
</reference>
<evidence type="ECO:0000256" key="3">
    <source>
        <dbReference type="ARBA" id="ARBA00046345"/>
    </source>
</evidence>
<dbReference type="GO" id="GO:0005829">
    <property type="term" value="C:cytosol"/>
    <property type="evidence" value="ECO:0007669"/>
    <property type="project" value="TreeGrafter"/>
</dbReference>
<proteinExistence type="inferred from homology"/>
<dbReference type="EMBL" id="DSZY01000006">
    <property type="protein sequence ID" value="HGU39827.1"/>
    <property type="molecule type" value="Genomic_DNA"/>
</dbReference>
<accession>A0A7C5VL76</accession>
<evidence type="ECO:0000256" key="2">
    <source>
        <dbReference type="ARBA" id="ARBA00022840"/>
    </source>
</evidence>
<evidence type="ECO:0000259" key="4">
    <source>
        <dbReference type="SMART" id="SM00670"/>
    </source>
</evidence>
<name>A0A7C5VL76_9BACT</name>
<feature type="domain" description="PIN" evidence="4">
    <location>
        <begin position="3"/>
        <end position="132"/>
    </location>
</feature>
<dbReference type="SUPFAM" id="SSF88723">
    <property type="entry name" value="PIN domain-like"/>
    <property type="match status" value="1"/>
</dbReference>
<dbReference type="Gene3D" id="3.40.50.1010">
    <property type="entry name" value="5'-nuclease"/>
    <property type="match status" value="1"/>
</dbReference>
<dbReference type="Pfam" id="PF13638">
    <property type="entry name" value="PIN_4"/>
    <property type="match status" value="1"/>
</dbReference>
<dbReference type="PANTHER" id="PTHR30473">
    <property type="entry name" value="PROTEIN PHOH"/>
    <property type="match status" value="1"/>
</dbReference>
<dbReference type="SUPFAM" id="SSF52540">
    <property type="entry name" value="P-loop containing nucleoside triphosphate hydrolases"/>
    <property type="match status" value="1"/>
</dbReference>
<keyword evidence="1" id="KW-0547">Nucleotide-binding</keyword>
<organism evidence="5">
    <name type="scientific">Fervidobacterium thailandense</name>
    <dbReference type="NCBI Taxonomy" id="1008305"/>
    <lineage>
        <taxon>Bacteria</taxon>
        <taxon>Thermotogati</taxon>
        <taxon>Thermotogota</taxon>
        <taxon>Thermotogae</taxon>
        <taxon>Thermotogales</taxon>
        <taxon>Fervidobacteriaceae</taxon>
        <taxon>Fervidobacterium</taxon>
    </lineage>
</organism>
<evidence type="ECO:0000256" key="1">
    <source>
        <dbReference type="ARBA" id="ARBA00022741"/>
    </source>
</evidence>
<gene>
    <name evidence="5" type="ORF">ENT77_01295</name>
</gene>
<dbReference type="PANTHER" id="PTHR30473:SF2">
    <property type="entry name" value="PIN DOMAIN-CONTAINING PROTEIN"/>
    <property type="match status" value="1"/>
</dbReference>